<comment type="caution">
    <text evidence="1">The sequence shown here is derived from an EMBL/GenBank/DDBJ whole genome shotgun (WGS) entry which is preliminary data.</text>
</comment>
<evidence type="ECO:0000313" key="2">
    <source>
        <dbReference type="Proteomes" id="UP000887013"/>
    </source>
</evidence>
<dbReference type="Proteomes" id="UP000887013">
    <property type="component" value="Unassembled WGS sequence"/>
</dbReference>
<dbReference type="EMBL" id="BMAW01048388">
    <property type="protein sequence ID" value="GFS65656.1"/>
    <property type="molecule type" value="Genomic_DNA"/>
</dbReference>
<name>A0A8X6IYR2_NEPPI</name>
<gene>
    <name evidence="1" type="ORF">NPIL_1081</name>
</gene>
<evidence type="ECO:0000313" key="1">
    <source>
        <dbReference type="EMBL" id="GFS65656.1"/>
    </source>
</evidence>
<proteinExistence type="predicted"/>
<protein>
    <submittedName>
        <fullName evidence="1">Uncharacterized protein</fullName>
    </submittedName>
</protein>
<keyword evidence="2" id="KW-1185">Reference proteome</keyword>
<organism evidence="1 2">
    <name type="scientific">Nephila pilipes</name>
    <name type="common">Giant wood spider</name>
    <name type="synonym">Nephila maculata</name>
    <dbReference type="NCBI Taxonomy" id="299642"/>
    <lineage>
        <taxon>Eukaryota</taxon>
        <taxon>Metazoa</taxon>
        <taxon>Ecdysozoa</taxon>
        <taxon>Arthropoda</taxon>
        <taxon>Chelicerata</taxon>
        <taxon>Arachnida</taxon>
        <taxon>Araneae</taxon>
        <taxon>Araneomorphae</taxon>
        <taxon>Entelegynae</taxon>
        <taxon>Araneoidea</taxon>
        <taxon>Nephilidae</taxon>
        <taxon>Nephila</taxon>
    </lineage>
</organism>
<dbReference type="OrthoDB" id="10572364at2759"/>
<sequence length="95" mass="10600">MPRAVFPVSCNSYLATCAFPPPSLDSSHTKAFSPRYPPLHLDPFSWNFEPTPLQKMVARDIPTQTPQSILGPNKLDHDDPPFPLVSTTVSFMVYP</sequence>
<accession>A0A8X6IYR2</accession>
<dbReference type="AlphaFoldDB" id="A0A8X6IYR2"/>
<reference evidence="1" key="1">
    <citation type="submission" date="2020-08" db="EMBL/GenBank/DDBJ databases">
        <title>Multicomponent nature underlies the extraordinary mechanical properties of spider dragline silk.</title>
        <authorList>
            <person name="Kono N."/>
            <person name="Nakamura H."/>
            <person name="Mori M."/>
            <person name="Yoshida Y."/>
            <person name="Ohtoshi R."/>
            <person name="Malay A.D."/>
            <person name="Moran D.A.P."/>
            <person name="Tomita M."/>
            <person name="Numata K."/>
            <person name="Arakawa K."/>
        </authorList>
    </citation>
    <scope>NUCLEOTIDE SEQUENCE</scope>
</reference>